<gene>
    <name evidence="1" type="ORF">OE747_17470</name>
</gene>
<protein>
    <submittedName>
        <fullName evidence="1">Type IV secretory system conjugative DNA transfer family protein</fullName>
    </submittedName>
</protein>
<comment type="caution">
    <text evidence="1">The sequence shown here is derived from an EMBL/GenBank/DDBJ whole genome shotgun (WGS) entry which is preliminary data.</text>
</comment>
<dbReference type="Gene3D" id="3.40.50.300">
    <property type="entry name" value="P-loop containing nucleotide triphosphate hydrolases"/>
    <property type="match status" value="1"/>
</dbReference>
<dbReference type="Pfam" id="PF02534">
    <property type="entry name" value="T4SS-DNA_transf"/>
    <property type="match status" value="1"/>
</dbReference>
<name>A0ABT3ANE9_9RHOB</name>
<dbReference type="Proteomes" id="UP001320899">
    <property type="component" value="Unassembled WGS sequence"/>
</dbReference>
<accession>A0ABT3ANE9</accession>
<proteinExistence type="predicted"/>
<dbReference type="EMBL" id="JAOWLB010000014">
    <property type="protein sequence ID" value="MCV2890132.1"/>
    <property type="molecule type" value="Genomic_DNA"/>
</dbReference>
<keyword evidence="2" id="KW-1185">Reference proteome</keyword>
<dbReference type="InterPro" id="IPR027417">
    <property type="entry name" value="P-loop_NTPase"/>
</dbReference>
<evidence type="ECO:0000313" key="2">
    <source>
        <dbReference type="Proteomes" id="UP001320899"/>
    </source>
</evidence>
<sequence length="124" mass="13975">MEENALVKQWFGFSSFDEAERVSKAMGETQHVTGTLGLNSSGEDFSSNYQTGRERLFIADELMRLPADEQIIHVKDVGFIHARKIRQIEIAPYCFELGDNPLEGARLEPDPKVELTGSDMREAI</sequence>
<dbReference type="InterPro" id="IPR003688">
    <property type="entry name" value="TraG/VirD4"/>
</dbReference>
<organism evidence="1 2">
    <name type="scientific">Ruegeria aquimaris</name>
    <dbReference type="NCBI Taxonomy" id="2984333"/>
    <lineage>
        <taxon>Bacteria</taxon>
        <taxon>Pseudomonadati</taxon>
        <taxon>Pseudomonadota</taxon>
        <taxon>Alphaproteobacteria</taxon>
        <taxon>Rhodobacterales</taxon>
        <taxon>Roseobacteraceae</taxon>
        <taxon>Ruegeria</taxon>
    </lineage>
</organism>
<evidence type="ECO:0000313" key="1">
    <source>
        <dbReference type="EMBL" id="MCV2890132.1"/>
    </source>
</evidence>
<reference evidence="1 2" key="1">
    <citation type="submission" date="2022-10" db="EMBL/GenBank/DDBJ databases">
        <title>Ruegeria sp. nov., isolated from ocean surface sediments.</title>
        <authorList>
            <person name="He W."/>
            <person name="Xue H.-P."/>
            <person name="Zhang D.-F."/>
        </authorList>
    </citation>
    <scope>NUCLEOTIDE SEQUENCE [LARGE SCALE GENOMIC DNA]</scope>
    <source>
        <strain evidence="1 2">XHP0148</strain>
    </source>
</reference>